<evidence type="ECO:0000256" key="1">
    <source>
        <dbReference type="SAM" id="MobiDB-lite"/>
    </source>
</evidence>
<feature type="region of interest" description="Disordered" evidence="1">
    <location>
        <begin position="771"/>
        <end position="1027"/>
    </location>
</feature>
<feature type="compositionally biased region" description="Polar residues" evidence="1">
    <location>
        <begin position="504"/>
        <end position="528"/>
    </location>
</feature>
<feature type="region of interest" description="Disordered" evidence="1">
    <location>
        <begin position="463"/>
        <end position="535"/>
    </location>
</feature>
<feature type="region of interest" description="Disordered" evidence="1">
    <location>
        <begin position="557"/>
        <end position="581"/>
    </location>
</feature>
<feature type="compositionally biased region" description="Basic and acidic residues" evidence="1">
    <location>
        <begin position="801"/>
        <end position="810"/>
    </location>
</feature>
<evidence type="ECO:0000313" key="4">
    <source>
        <dbReference type="Proteomes" id="UP000735302"/>
    </source>
</evidence>
<proteinExistence type="predicted"/>
<organism evidence="3 4">
    <name type="scientific">Plakobranchus ocellatus</name>
    <dbReference type="NCBI Taxonomy" id="259542"/>
    <lineage>
        <taxon>Eukaryota</taxon>
        <taxon>Metazoa</taxon>
        <taxon>Spiralia</taxon>
        <taxon>Lophotrochozoa</taxon>
        <taxon>Mollusca</taxon>
        <taxon>Gastropoda</taxon>
        <taxon>Heterobranchia</taxon>
        <taxon>Euthyneura</taxon>
        <taxon>Panpulmonata</taxon>
        <taxon>Sacoglossa</taxon>
        <taxon>Placobranchoidea</taxon>
        <taxon>Plakobranchidae</taxon>
        <taxon>Plakobranchus</taxon>
    </lineage>
</organism>
<feature type="region of interest" description="Disordered" evidence="1">
    <location>
        <begin position="654"/>
        <end position="675"/>
    </location>
</feature>
<feature type="compositionally biased region" description="Basic and acidic residues" evidence="1">
    <location>
        <begin position="712"/>
        <end position="734"/>
    </location>
</feature>
<dbReference type="EMBL" id="BLXT01000154">
    <property type="protein sequence ID" value="GFN74651.1"/>
    <property type="molecule type" value="Genomic_DNA"/>
</dbReference>
<feature type="region of interest" description="Disordered" evidence="1">
    <location>
        <begin position="1303"/>
        <end position="1341"/>
    </location>
</feature>
<reference evidence="3 4" key="1">
    <citation type="journal article" date="2021" name="Elife">
        <title>Chloroplast acquisition without the gene transfer in kleptoplastic sea slugs, Plakobranchus ocellatus.</title>
        <authorList>
            <person name="Maeda T."/>
            <person name="Takahashi S."/>
            <person name="Yoshida T."/>
            <person name="Shimamura S."/>
            <person name="Takaki Y."/>
            <person name="Nagai Y."/>
            <person name="Toyoda A."/>
            <person name="Suzuki Y."/>
            <person name="Arimoto A."/>
            <person name="Ishii H."/>
            <person name="Satoh N."/>
            <person name="Nishiyama T."/>
            <person name="Hasebe M."/>
            <person name="Maruyama T."/>
            <person name="Minagawa J."/>
            <person name="Obokata J."/>
            <person name="Shigenobu S."/>
        </authorList>
    </citation>
    <scope>NUCLEOTIDE SEQUENCE [LARGE SCALE GENOMIC DNA]</scope>
</reference>
<feature type="compositionally biased region" description="Polar residues" evidence="1">
    <location>
        <begin position="952"/>
        <end position="969"/>
    </location>
</feature>
<keyword evidence="2" id="KW-1133">Transmembrane helix</keyword>
<keyword evidence="2" id="KW-0812">Transmembrane</keyword>
<feature type="compositionally biased region" description="Basic and acidic residues" evidence="1">
    <location>
        <begin position="840"/>
        <end position="851"/>
    </location>
</feature>
<feature type="compositionally biased region" description="Polar residues" evidence="1">
    <location>
        <begin position="922"/>
        <end position="937"/>
    </location>
</feature>
<dbReference type="InterPro" id="IPR052709">
    <property type="entry name" value="Transposase-MT_Hybrid"/>
</dbReference>
<accession>A0AAV3XWY1</accession>
<evidence type="ECO:0000313" key="3">
    <source>
        <dbReference type="EMBL" id="GFN74651.1"/>
    </source>
</evidence>
<protein>
    <submittedName>
        <fullName evidence="3">Histone-lysine N-methyltransferase SETMAR</fullName>
    </submittedName>
</protein>
<feature type="region of interest" description="Disordered" evidence="1">
    <location>
        <begin position="373"/>
        <end position="418"/>
    </location>
</feature>
<dbReference type="PANTHER" id="PTHR46060:SF1">
    <property type="entry name" value="MARINER MOS1 TRANSPOSASE-LIKE PROTEIN"/>
    <property type="match status" value="1"/>
</dbReference>
<feature type="compositionally biased region" description="Basic and acidic residues" evidence="1">
    <location>
        <begin position="1010"/>
        <end position="1023"/>
    </location>
</feature>
<feature type="compositionally biased region" description="Polar residues" evidence="1">
    <location>
        <begin position="700"/>
        <end position="710"/>
    </location>
</feature>
<sequence length="1341" mass="145841">MFSDGDMAEFCKNTMAFLRTDGLISLSLLLCCLFTAGGATCTFPSALTGTWVLSESSQPTKTFTSSQVSPFTVTTQSTTYSNLVFDCFINTGDLYVMKTSTSISILTVSFEVYFCWSLSAQTSNKFLYYSATDENHVASNARVKILPTTTSVTDYTTICDSTSFSQGEFRVMIKQGTASSERITCPEPLLATGTYTMTDTSNTVYCDGGTSSLDGCTSWATLTANLTACSTQIFYSAGGQVYCMYQEDFSSTNSSTNTYYVSLFNTDSTVDSSSTHFFTCVVVYSASDNTSIAMSTYPNYCFNTTYQNATYISQSGGFTIDMTASISSSSLSVGVIIAIVIACLLFIALIILVAFLIYNYVYLKKQNRPSSKIVPDTLPNTAMSQADKNKRMMFTPAPPKSAGPGGREGDYYDGSRAGSELSLHPTVSQLANYRTPTPFISDSKNKIEEGEILAEIGDCATTQQGEQPMTSPDSQGENSAAGPASVIVVSENKTQSAEEAAPKNSMNFQKDQSAKTQLIPSSESQSSLPEADQTGGHVTACEAAAVAAVAPALLKQNDSGKSKGKLLRDDIARKSDSIDVSTARGGQIENGACKDYSVAGQYKSVSRALVGRGVYATAAAVLLPGTSSHTDEGSRNAEDIPRKRFSTYTIVDSPSKCSGKTDHSDAKRGPLNADKYDQISVSNDITSETKEKIKTNLSCESQTQLNTQRISIRREEESNAKAQDAEKSKPRVGNDEENSESLGETEILNADTGQININAAEALDAGLIISNEIPATPPNTARGDTMDEESSHSSKPTTPETPKRSPEAAAKRPRPSRLSSANPSVMKKGDSRASNIAKVSEPEKTKKEKLTTKTPKSAKSKRKNGEKPASSIASKNETEPGGMLTQINDNKKPNPNPNRPITRKRPASTTTIISHTSSITSNTQHPKSNNGNTATETNSKSRSSASNSKDSGAQQTSISKTTEPQTNISKRPKTPAEVKDTPPNPTRSASRISRAPSRVRSAAPKNKHRDPRDDTNPFVDRRAATSTPAAIVRPDDIARIKSAANKRLVHDYKIRTMRAPTPSETPKRAQQKEARKMLPAFILPDTNSVFPAQTQLQDAWLGGNTDQVAYGTTTYHAGNGQQKHGEGALSRSRVYQWCTWFGEGRTSLGDEPKSGRPKTSTNEENTTRVDELIRCDRRMKIREFALKFEIPKNTVHEIVHDTLGYRKVSARWVPKMLTEDHKLQRVEISQRLLQRYQQDNGDEDTTHIGVEPGGDFQANNNLFDNLITGDETWDMDVDSILDYDMKRMGEPDGAESGVMIDMEGSLPVFSESGDVTPEPTRVTPQEKTPRRSKRSQKDRPF</sequence>
<feature type="compositionally biased region" description="Low complexity" evidence="1">
    <location>
        <begin position="987"/>
        <end position="1003"/>
    </location>
</feature>
<keyword evidence="2" id="KW-0472">Membrane</keyword>
<evidence type="ECO:0000256" key="2">
    <source>
        <dbReference type="SAM" id="Phobius"/>
    </source>
</evidence>
<feature type="compositionally biased region" description="Polar residues" evidence="1">
    <location>
        <begin position="463"/>
        <end position="478"/>
    </location>
</feature>
<gene>
    <name evidence="3" type="ORF">PoB_000115700</name>
</gene>
<dbReference type="PANTHER" id="PTHR46060">
    <property type="entry name" value="MARINER MOS1 TRANSPOSASE-LIKE PROTEIN"/>
    <property type="match status" value="1"/>
</dbReference>
<feature type="compositionally biased region" description="Low complexity" evidence="1">
    <location>
        <begin position="908"/>
        <end position="921"/>
    </location>
</feature>
<feature type="region of interest" description="Disordered" evidence="1">
    <location>
        <begin position="700"/>
        <end position="747"/>
    </location>
</feature>
<feature type="transmembrane region" description="Helical" evidence="2">
    <location>
        <begin position="331"/>
        <end position="358"/>
    </location>
</feature>
<comment type="caution">
    <text evidence="3">The sequence shown here is derived from an EMBL/GenBank/DDBJ whole genome shotgun (WGS) entry which is preliminary data.</text>
</comment>
<keyword evidence="4" id="KW-1185">Reference proteome</keyword>
<name>A0AAV3XWY1_9GAST</name>
<dbReference type="Proteomes" id="UP000735302">
    <property type="component" value="Unassembled WGS sequence"/>
</dbReference>
<feature type="compositionally biased region" description="Basic and acidic residues" evidence="1">
    <location>
        <begin position="558"/>
        <end position="577"/>
    </location>
</feature>
<feature type="region of interest" description="Disordered" evidence="1">
    <location>
        <begin position="1146"/>
        <end position="1167"/>
    </location>
</feature>
<feature type="compositionally biased region" description="Low complexity" evidence="1">
    <location>
        <begin position="938"/>
        <end position="951"/>
    </location>
</feature>
<feature type="compositionally biased region" description="Basic and acidic residues" evidence="1">
    <location>
        <begin position="659"/>
        <end position="668"/>
    </location>
</feature>